<keyword evidence="3" id="KW-0732">Signal</keyword>
<evidence type="ECO:0000313" key="5">
    <source>
        <dbReference type="EMBL" id="TVT34262.1"/>
    </source>
</evidence>
<reference evidence="5 6" key="1">
    <citation type="submission" date="2019-07" db="EMBL/GenBank/DDBJ databases">
        <title>The pathways for chlorine oxyanion respiration interact through the shared metabolite chlorate.</title>
        <authorList>
            <person name="Barnum T.P."/>
            <person name="Cheng Y."/>
            <person name="Hill K.A."/>
            <person name="Lucas L.N."/>
            <person name="Carlson H.K."/>
            <person name="Coates J.D."/>
        </authorList>
    </citation>
    <scope>NUCLEOTIDE SEQUENCE [LARGE SCALE GENOMIC DNA]</scope>
    <source>
        <strain evidence="5">UCB</strain>
    </source>
</reference>
<feature type="coiled-coil region" evidence="1">
    <location>
        <begin position="71"/>
        <end position="134"/>
    </location>
</feature>
<dbReference type="RefSeq" id="WP_273133089.1">
    <property type="nucleotide sequence ID" value="NZ_VMRX01000014.1"/>
</dbReference>
<evidence type="ECO:0000259" key="4">
    <source>
        <dbReference type="Pfam" id="PF13511"/>
    </source>
</evidence>
<dbReference type="EMBL" id="VMRX01000014">
    <property type="protein sequence ID" value="TVT34262.1"/>
    <property type="molecule type" value="Genomic_DNA"/>
</dbReference>
<organism evidence="5 6">
    <name type="scientific">Marinobacter vinifirmus</name>
    <dbReference type="NCBI Taxonomy" id="355591"/>
    <lineage>
        <taxon>Bacteria</taxon>
        <taxon>Pseudomonadati</taxon>
        <taxon>Pseudomonadota</taxon>
        <taxon>Gammaproteobacteria</taxon>
        <taxon>Pseudomonadales</taxon>
        <taxon>Marinobacteraceae</taxon>
        <taxon>Marinobacter</taxon>
    </lineage>
</organism>
<accession>A0A558BCM6</accession>
<evidence type="ECO:0000313" key="6">
    <source>
        <dbReference type="Proteomes" id="UP000319142"/>
    </source>
</evidence>
<evidence type="ECO:0000256" key="3">
    <source>
        <dbReference type="SAM" id="SignalP"/>
    </source>
</evidence>
<keyword evidence="1" id="KW-0175">Coiled coil</keyword>
<evidence type="ECO:0000256" key="2">
    <source>
        <dbReference type="SAM" id="MobiDB-lite"/>
    </source>
</evidence>
<name>A0A558BCM6_9GAMM</name>
<feature type="domain" description="DUF4124" evidence="4">
    <location>
        <begin position="19"/>
        <end position="65"/>
    </location>
</feature>
<gene>
    <name evidence="5" type="ORF">FHK81_06470</name>
</gene>
<dbReference type="Pfam" id="PF13511">
    <property type="entry name" value="DUF4124"/>
    <property type="match status" value="1"/>
</dbReference>
<sequence>MQHRVIASPVLAGLVALGLLASAGAQATMYRYTDENGQLVIGNTIPQEATKRGYEILSDNGRVVKTIPRALTAEEIAAREAARQAEEERQRQLEAQQELDRQLLKRFSHPDQAIRALRRKIQEMNSLIQLKRGNINVISGQLDNEQSRAADMERAGRAIPEATLEKIRRLEAQIREVEREISAQQQDIESVRKAYEEDVLRLEEITGDKRTIPLNPESENPDPETTEGAQ</sequence>
<dbReference type="InterPro" id="IPR025392">
    <property type="entry name" value="DUF4124"/>
</dbReference>
<feature type="region of interest" description="Disordered" evidence="2">
    <location>
        <begin position="206"/>
        <end position="230"/>
    </location>
</feature>
<evidence type="ECO:0000256" key="1">
    <source>
        <dbReference type="SAM" id="Coils"/>
    </source>
</evidence>
<feature type="compositionally biased region" description="Acidic residues" evidence="2">
    <location>
        <begin position="219"/>
        <end position="230"/>
    </location>
</feature>
<feature type="signal peptide" evidence="3">
    <location>
        <begin position="1"/>
        <end position="27"/>
    </location>
</feature>
<dbReference type="Proteomes" id="UP000319142">
    <property type="component" value="Unassembled WGS sequence"/>
</dbReference>
<proteinExistence type="predicted"/>
<protein>
    <submittedName>
        <fullName evidence="5">DUF4124 domain-containing protein</fullName>
    </submittedName>
</protein>
<comment type="caution">
    <text evidence="5">The sequence shown here is derived from an EMBL/GenBank/DDBJ whole genome shotgun (WGS) entry which is preliminary data.</text>
</comment>
<feature type="coiled-coil region" evidence="1">
    <location>
        <begin position="160"/>
        <end position="194"/>
    </location>
</feature>
<dbReference type="AlphaFoldDB" id="A0A558BCM6"/>
<feature type="chain" id="PRO_5021785250" evidence="3">
    <location>
        <begin position="28"/>
        <end position="230"/>
    </location>
</feature>